<evidence type="ECO:0000313" key="1">
    <source>
        <dbReference type="EMBL" id="ROW06575.1"/>
    </source>
</evidence>
<gene>
    <name evidence="1" type="ORF">VMCG_04267</name>
</gene>
<sequence length="153" mass="17262">MPFEVTQYAICSHFIAPNMYERVSMGAKDGHAAYRGSADGDNCVDHALGQQHVGVDNRHRQDEENEVNDNAYGYMALHHSIVSQWSFASEPRRGTLEDIACEEYKVSEIIEWEQSTTGVRDVKALAQKYKSSAMLKNCEDKDEMSRNASQRAV</sequence>
<evidence type="ECO:0000313" key="2">
    <source>
        <dbReference type="Proteomes" id="UP000283895"/>
    </source>
</evidence>
<organism evidence="1 2">
    <name type="scientific">Cytospora schulzeri</name>
    <dbReference type="NCBI Taxonomy" id="448051"/>
    <lineage>
        <taxon>Eukaryota</taxon>
        <taxon>Fungi</taxon>
        <taxon>Dikarya</taxon>
        <taxon>Ascomycota</taxon>
        <taxon>Pezizomycotina</taxon>
        <taxon>Sordariomycetes</taxon>
        <taxon>Sordariomycetidae</taxon>
        <taxon>Diaporthales</taxon>
        <taxon>Cytosporaceae</taxon>
        <taxon>Cytospora</taxon>
    </lineage>
</organism>
<dbReference type="AlphaFoldDB" id="A0A423WST6"/>
<protein>
    <submittedName>
        <fullName evidence="1">Uncharacterized protein</fullName>
    </submittedName>
</protein>
<dbReference type="Proteomes" id="UP000283895">
    <property type="component" value="Unassembled WGS sequence"/>
</dbReference>
<reference evidence="1 2" key="1">
    <citation type="submission" date="2015-09" db="EMBL/GenBank/DDBJ databases">
        <title>Host preference determinants of Valsa canker pathogens revealed by comparative genomics.</title>
        <authorList>
            <person name="Yin Z."/>
            <person name="Huang L."/>
        </authorList>
    </citation>
    <scope>NUCLEOTIDE SEQUENCE [LARGE SCALE GENOMIC DNA]</scope>
    <source>
        <strain evidence="1 2">03-1</strain>
    </source>
</reference>
<name>A0A423WST6_9PEZI</name>
<keyword evidence="2" id="KW-1185">Reference proteome</keyword>
<accession>A0A423WST6</accession>
<dbReference type="EMBL" id="LKEA01000010">
    <property type="protein sequence ID" value="ROW06575.1"/>
    <property type="molecule type" value="Genomic_DNA"/>
</dbReference>
<proteinExistence type="predicted"/>
<comment type="caution">
    <text evidence="1">The sequence shown here is derived from an EMBL/GenBank/DDBJ whole genome shotgun (WGS) entry which is preliminary data.</text>
</comment>